<dbReference type="GO" id="GO:0043124">
    <property type="term" value="P:negative regulation of canonical NF-kappaB signal transduction"/>
    <property type="evidence" value="ECO:0007669"/>
    <property type="project" value="InterPro"/>
</dbReference>
<dbReference type="Pfam" id="PF00071">
    <property type="entry name" value="Ras"/>
    <property type="match status" value="1"/>
</dbReference>
<gene>
    <name evidence="4" type="ORF">RDWZM_007105</name>
</gene>
<comment type="caution">
    <text evidence="4">The sequence shown here is derived from an EMBL/GenBank/DDBJ whole genome shotgun (WGS) entry which is preliminary data.</text>
</comment>
<evidence type="ECO:0000313" key="4">
    <source>
        <dbReference type="EMBL" id="KAJ6221293.1"/>
    </source>
</evidence>
<sequence>MKPLYKVVVLGAPATGKTTILEEAIYGNRYRLVNQYEPTLEDSYCALIDTDRKTRERVYFHDYAGITKLDLDALKMYLSFCDAFILVYAVHDRNSFLKMEEVKKNIDRFKEKKDVNI</sequence>
<dbReference type="SUPFAM" id="SSF52540">
    <property type="entry name" value="P-loop containing nucleoside triphosphate hydrolases"/>
    <property type="match status" value="1"/>
</dbReference>
<dbReference type="InterPro" id="IPR042227">
    <property type="entry name" value="KBRS"/>
</dbReference>
<accession>A0A9Q0M9S1</accession>
<evidence type="ECO:0000256" key="2">
    <source>
        <dbReference type="ARBA" id="ARBA00022741"/>
    </source>
</evidence>
<dbReference type="InterPro" id="IPR027417">
    <property type="entry name" value="P-loop_NTPase"/>
</dbReference>
<comment type="similarity">
    <text evidence="1">Belongs to the small GTPase superfamily. Ras family. KappaB-Ras subfamily.</text>
</comment>
<dbReference type="PANTHER" id="PTHR46152:SF3">
    <property type="entry name" value="NF-KAPPA-B INHIBITOR-INTERACTING RAS-LIKE PROTEIN"/>
    <property type="match status" value="1"/>
</dbReference>
<dbReference type="GO" id="GO:0032794">
    <property type="term" value="F:GTPase activating protein binding"/>
    <property type="evidence" value="ECO:0007669"/>
    <property type="project" value="TreeGrafter"/>
</dbReference>
<dbReference type="AlphaFoldDB" id="A0A9Q0M9S1"/>
<keyword evidence="5" id="KW-1185">Reference proteome</keyword>
<keyword evidence="2" id="KW-0547">Nucleotide-binding</keyword>
<evidence type="ECO:0000256" key="1">
    <source>
        <dbReference type="ARBA" id="ARBA00008094"/>
    </source>
</evidence>
<protein>
    <submittedName>
        <fullName evidence="4">Uncharacterized protein</fullName>
    </submittedName>
</protein>
<dbReference type="GO" id="GO:0003924">
    <property type="term" value="F:GTPase activity"/>
    <property type="evidence" value="ECO:0007669"/>
    <property type="project" value="InterPro"/>
</dbReference>
<organism evidence="4 5">
    <name type="scientific">Blomia tropicalis</name>
    <name type="common">Mite</name>
    <dbReference type="NCBI Taxonomy" id="40697"/>
    <lineage>
        <taxon>Eukaryota</taxon>
        <taxon>Metazoa</taxon>
        <taxon>Ecdysozoa</taxon>
        <taxon>Arthropoda</taxon>
        <taxon>Chelicerata</taxon>
        <taxon>Arachnida</taxon>
        <taxon>Acari</taxon>
        <taxon>Acariformes</taxon>
        <taxon>Sarcoptiformes</taxon>
        <taxon>Astigmata</taxon>
        <taxon>Glycyphagoidea</taxon>
        <taxon>Echimyopodidae</taxon>
        <taxon>Blomia</taxon>
    </lineage>
</organism>
<dbReference type="Gene3D" id="3.40.50.300">
    <property type="entry name" value="P-loop containing nucleotide triphosphate hydrolases"/>
    <property type="match status" value="1"/>
</dbReference>
<dbReference type="EMBL" id="JAPWDV010000002">
    <property type="protein sequence ID" value="KAJ6221293.1"/>
    <property type="molecule type" value="Genomic_DNA"/>
</dbReference>
<proteinExistence type="inferred from homology"/>
<keyword evidence="3" id="KW-0342">GTP-binding</keyword>
<dbReference type="InterPro" id="IPR001806">
    <property type="entry name" value="Small_GTPase"/>
</dbReference>
<dbReference type="PANTHER" id="PTHR46152">
    <property type="entry name" value="NF-KAPPA-B INHIBITOR-INTERACTING RAS-LIKE PROTEIN"/>
    <property type="match status" value="1"/>
</dbReference>
<dbReference type="OMA" id="TPMHATI"/>
<evidence type="ECO:0000256" key="3">
    <source>
        <dbReference type="ARBA" id="ARBA00023134"/>
    </source>
</evidence>
<name>A0A9Q0M9S1_BLOTA</name>
<dbReference type="Proteomes" id="UP001142055">
    <property type="component" value="Chromosome 2"/>
</dbReference>
<evidence type="ECO:0000313" key="5">
    <source>
        <dbReference type="Proteomes" id="UP001142055"/>
    </source>
</evidence>
<reference evidence="4" key="1">
    <citation type="submission" date="2022-12" db="EMBL/GenBank/DDBJ databases">
        <title>Genome assemblies of Blomia tropicalis.</title>
        <authorList>
            <person name="Cui Y."/>
        </authorList>
    </citation>
    <scope>NUCLEOTIDE SEQUENCE</scope>
    <source>
        <tissue evidence="4">Adult mites</tissue>
    </source>
</reference>
<dbReference type="GO" id="GO:0032484">
    <property type="term" value="P:Ral protein signal transduction"/>
    <property type="evidence" value="ECO:0007669"/>
    <property type="project" value="TreeGrafter"/>
</dbReference>
<dbReference type="GO" id="GO:0005525">
    <property type="term" value="F:GTP binding"/>
    <property type="evidence" value="ECO:0007669"/>
    <property type="project" value="UniProtKB-KW"/>
</dbReference>